<protein>
    <submittedName>
        <fullName evidence="1">Uncharacterized protein</fullName>
    </submittedName>
</protein>
<keyword evidence="2" id="KW-1185">Reference proteome</keyword>
<dbReference type="OrthoDB" id="21330at2759"/>
<evidence type="ECO:0000313" key="2">
    <source>
        <dbReference type="Proteomes" id="UP000054007"/>
    </source>
</evidence>
<dbReference type="AlphaFoldDB" id="A0A0D7BHN4"/>
<accession>A0A0D7BHN4</accession>
<sequence>MFLPSTSHTLRHTARLLSTTACRGSATPWFVYEQERPAPTPAVNVRAPAVPAEAPGVLHKLQGELLQVPHLDHSHLLVTRPLNFTPGPALPLREPRGRRRRGGTYHGEDAFEMPTGIWDWHVLAQVKEGTEGRGAIEAVLRVVRKTLLEERPALPLPPNAKKRMLNEWAMVDAGKFAVHILSQTVRERYFTLDNKRDYYEQ</sequence>
<dbReference type="EMBL" id="KN880475">
    <property type="protein sequence ID" value="KIY69987.1"/>
    <property type="molecule type" value="Genomic_DNA"/>
</dbReference>
<proteinExistence type="predicted"/>
<dbReference type="Proteomes" id="UP000054007">
    <property type="component" value="Unassembled WGS sequence"/>
</dbReference>
<gene>
    <name evidence="1" type="ORF">CYLTODRAFT_452121</name>
</gene>
<dbReference type="InterPro" id="IPR043519">
    <property type="entry name" value="NT_sf"/>
</dbReference>
<dbReference type="STRING" id="1314674.A0A0D7BHN4"/>
<organism evidence="1 2">
    <name type="scientific">Cylindrobasidium torrendii FP15055 ss-10</name>
    <dbReference type="NCBI Taxonomy" id="1314674"/>
    <lineage>
        <taxon>Eukaryota</taxon>
        <taxon>Fungi</taxon>
        <taxon>Dikarya</taxon>
        <taxon>Basidiomycota</taxon>
        <taxon>Agaricomycotina</taxon>
        <taxon>Agaricomycetes</taxon>
        <taxon>Agaricomycetidae</taxon>
        <taxon>Agaricales</taxon>
        <taxon>Marasmiineae</taxon>
        <taxon>Physalacriaceae</taxon>
        <taxon>Cylindrobasidium</taxon>
    </lineage>
</organism>
<name>A0A0D7BHN4_9AGAR</name>
<dbReference type="Gene3D" id="3.30.460.10">
    <property type="entry name" value="Beta Polymerase, domain 2"/>
    <property type="match status" value="1"/>
</dbReference>
<reference evidence="1 2" key="1">
    <citation type="journal article" date="2015" name="Fungal Genet. Biol.">
        <title>Evolution of novel wood decay mechanisms in Agaricales revealed by the genome sequences of Fistulina hepatica and Cylindrobasidium torrendii.</title>
        <authorList>
            <person name="Floudas D."/>
            <person name="Held B.W."/>
            <person name="Riley R."/>
            <person name="Nagy L.G."/>
            <person name="Koehler G."/>
            <person name="Ransdell A.S."/>
            <person name="Younus H."/>
            <person name="Chow J."/>
            <person name="Chiniquy J."/>
            <person name="Lipzen A."/>
            <person name="Tritt A."/>
            <person name="Sun H."/>
            <person name="Haridas S."/>
            <person name="LaButti K."/>
            <person name="Ohm R.A."/>
            <person name="Kues U."/>
            <person name="Blanchette R.A."/>
            <person name="Grigoriev I.V."/>
            <person name="Minto R.E."/>
            <person name="Hibbett D.S."/>
        </authorList>
    </citation>
    <scope>NUCLEOTIDE SEQUENCE [LARGE SCALE GENOMIC DNA]</scope>
    <source>
        <strain evidence="1 2">FP15055 ss-10</strain>
    </source>
</reference>
<evidence type="ECO:0000313" key="1">
    <source>
        <dbReference type="EMBL" id="KIY69987.1"/>
    </source>
</evidence>
<dbReference type="Pfam" id="PF02410">
    <property type="entry name" value="RsfS"/>
    <property type="match status" value="1"/>
</dbReference>